<evidence type="ECO:0008006" key="3">
    <source>
        <dbReference type="Google" id="ProtNLM"/>
    </source>
</evidence>
<dbReference type="SUPFAM" id="SSF51197">
    <property type="entry name" value="Clavaminate synthase-like"/>
    <property type="match status" value="1"/>
</dbReference>
<sequence>MAIDGTRKTMELEVLSYERLKAQDNDEVQKMIRVLSNEGLFFLDMKGPSAKDFLADLPPVLRHQRNFFERTPEVKSKYHTGLYYKGFYTFDSGVEKIHLGREEYVQGTLDLPEDLHPVADKVANTSAFIDNVLRELGIGLCKSMDPPVPAALHDPENPGLSNLYLAISKVRPGTFIMPSHLDDGFLTLTFYDEPFLEVLDRATQEWKLVEVNEHMPIVNAGEELQRNSNDRLYAPLHRCYQGPNEIDLIMFDLFESPRSVE</sequence>
<name>A0A2V1DVU6_9PLEO</name>
<proteinExistence type="predicted"/>
<dbReference type="EMBL" id="KZ805345">
    <property type="protein sequence ID" value="PVI02291.1"/>
    <property type="molecule type" value="Genomic_DNA"/>
</dbReference>
<evidence type="ECO:0000313" key="1">
    <source>
        <dbReference type="EMBL" id="PVI02291.1"/>
    </source>
</evidence>
<dbReference type="OrthoDB" id="288590at2759"/>
<dbReference type="InterPro" id="IPR027443">
    <property type="entry name" value="IPNS-like_sf"/>
</dbReference>
<evidence type="ECO:0000313" key="2">
    <source>
        <dbReference type="Proteomes" id="UP000244855"/>
    </source>
</evidence>
<gene>
    <name evidence="1" type="ORF">DM02DRAFT_702509</name>
</gene>
<dbReference type="Gene3D" id="2.60.120.330">
    <property type="entry name" value="B-lactam Antibiotic, Isopenicillin N Synthase, Chain"/>
    <property type="match status" value="1"/>
</dbReference>
<dbReference type="Proteomes" id="UP000244855">
    <property type="component" value="Unassembled WGS sequence"/>
</dbReference>
<dbReference type="AlphaFoldDB" id="A0A2V1DVU6"/>
<reference evidence="1 2" key="1">
    <citation type="journal article" date="2018" name="Sci. Rep.">
        <title>Comparative genomics provides insights into the lifestyle and reveals functional heterogeneity of dark septate endophytic fungi.</title>
        <authorList>
            <person name="Knapp D.G."/>
            <person name="Nemeth J.B."/>
            <person name="Barry K."/>
            <person name="Hainaut M."/>
            <person name="Henrissat B."/>
            <person name="Johnson J."/>
            <person name="Kuo A."/>
            <person name="Lim J.H.P."/>
            <person name="Lipzen A."/>
            <person name="Nolan M."/>
            <person name="Ohm R.A."/>
            <person name="Tamas L."/>
            <person name="Grigoriev I.V."/>
            <person name="Spatafora J.W."/>
            <person name="Nagy L.G."/>
            <person name="Kovacs G.M."/>
        </authorList>
    </citation>
    <scope>NUCLEOTIDE SEQUENCE [LARGE SCALE GENOMIC DNA]</scope>
    <source>
        <strain evidence="1 2">DSE2036</strain>
    </source>
</reference>
<keyword evidence="2" id="KW-1185">Reference proteome</keyword>
<dbReference type="STRING" id="97972.A0A2V1DVU6"/>
<organism evidence="1 2">
    <name type="scientific">Periconia macrospinosa</name>
    <dbReference type="NCBI Taxonomy" id="97972"/>
    <lineage>
        <taxon>Eukaryota</taxon>
        <taxon>Fungi</taxon>
        <taxon>Dikarya</taxon>
        <taxon>Ascomycota</taxon>
        <taxon>Pezizomycotina</taxon>
        <taxon>Dothideomycetes</taxon>
        <taxon>Pleosporomycetidae</taxon>
        <taxon>Pleosporales</taxon>
        <taxon>Massarineae</taxon>
        <taxon>Periconiaceae</taxon>
        <taxon>Periconia</taxon>
    </lineage>
</organism>
<accession>A0A2V1DVU6</accession>
<protein>
    <recommendedName>
        <fullName evidence="3">Clavaminate synthase-like protein</fullName>
    </recommendedName>
</protein>